<evidence type="ECO:0000313" key="3">
    <source>
        <dbReference type="EMBL" id="CCQ89177.1"/>
    </source>
</evidence>
<dbReference type="HOGENOM" id="CLU_1650345_0_0_0"/>
<feature type="signal peptide" evidence="2">
    <location>
        <begin position="1"/>
        <end position="30"/>
    </location>
</feature>
<keyword evidence="4" id="KW-1185">Reference proteome</keyword>
<keyword evidence="1" id="KW-0175">Coiled coil</keyword>
<protein>
    <submittedName>
        <fullName evidence="3">Uncharacterized protein</fullName>
    </submittedName>
</protein>
<reference evidence="3 4" key="1">
    <citation type="journal article" date="2013" name="Front. Microbiol.">
        <title>The genome of Nitrospina gracilis illuminates the metabolism and evolution of the major marine nitrite oxidizer.</title>
        <authorList>
            <person name="Luecker S."/>
            <person name="Nowka B."/>
            <person name="Rattei T."/>
            <person name="Spieck E."/>
            <person name="and Daims H."/>
        </authorList>
    </citation>
    <scope>NUCLEOTIDE SEQUENCE [LARGE SCALE GENOMIC DNA]</scope>
    <source>
        <strain evidence="3 4">3/211</strain>
    </source>
</reference>
<dbReference type="Proteomes" id="UP000011704">
    <property type="component" value="Unassembled WGS sequence"/>
</dbReference>
<dbReference type="SUPFAM" id="SSF58113">
    <property type="entry name" value="Apolipoprotein A-I"/>
    <property type="match status" value="1"/>
</dbReference>
<keyword evidence="2" id="KW-0732">Signal</keyword>
<accession>M1Z857</accession>
<sequence length="160" mass="17862">MSKLFATRISYIAILSVLFLALGVAAPSLAESKAKDKTTTEDIGKRFDALTESIKNYSAQEKDEAVAEVESNLDYLDRRIDALQNKADRKMGSMSAEAKKELNEKLKALKRERDEVQKWLGEMKRSSKDAWGDITDGFSDATSRLGKAFDQASDAFSKKR</sequence>
<dbReference type="STRING" id="1266370.NITGR_10034"/>
<feature type="chain" id="PRO_5004020316" evidence="2">
    <location>
        <begin position="31"/>
        <end position="160"/>
    </location>
</feature>
<name>M1Z857_NITG3</name>
<comment type="caution">
    <text evidence="3">The sequence shown here is derived from an EMBL/GenBank/DDBJ whole genome shotgun (WGS) entry which is preliminary data.</text>
</comment>
<evidence type="ECO:0000256" key="1">
    <source>
        <dbReference type="SAM" id="Coils"/>
    </source>
</evidence>
<dbReference type="RefSeq" id="WP_005005319.1">
    <property type="nucleotide sequence ID" value="NZ_HG422173.1"/>
</dbReference>
<evidence type="ECO:0000313" key="4">
    <source>
        <dbReference type="Proteomes" id="UP000011704"/>
    </source>
</evidence>
<dbReference type="InParanoid" id="M1Z857"/>
<dbReference type="AlphaFoldDB" id="M1Z857"/>
<organism evidence="3 4">
    <name type="scientific">Nitrospina gracilis (strain 3/211)</name>
    <dbReference type="NCBI Taxonomy" id="1266370"/>
    <lineage>
        <taxon>Bacteria</taxon>
        <taxon>Pseudomonadati</taxon>
        <taxon>Nitrospinota/Tectimicrobiota group</taxon>
        <taxon>Nitrospinota</taxon>
        <taxon>Nitrospinia</taxon>
        <taxon>Nitrospinales</taxon>
        <taxon>Nitrospinaceae</taxon>
        <taxon>Nitrospina</taxon>
    </lineage>
</organism>
<feature type="coiled-coil region" evidence="1">
    <location>
        <begin position="66"/>
        <end position="119"/>
    </location>
</feature>
<dbReference type="OrthoDB" id="7865349at2"/>
<gene>
    <name evidence="3" type="ORF">NITGR_10034</name>
</gene>
<evidence type="ECO:0000256" key="2">
    <source>
        <dbReference type="SAM" id="SignalP"/>
    </source>
</evidence>
<proteinExistence type="predicted"/>
<dbReference type="EMBL" id="CAQJ01000001">
    <property type="protein sequence ID" value="CCQ89177.1"/>
    <property type="molecule type" value="Genomic_DNA"/>
</dbReference>